<accession>G2XJ29</accession>
<dbReference type="RefSeq" id="XP_009658282.1">
    <property type="nucleotide sequence ID" value="XM_009659987.1"/>
</dbReference>
<reference evidence="2" key="2">
    <citation type="journal article" date="2011" name="PLoS Pathog.">
        <title>Comparative genomics yields insights into niche adaptation of plant vascular wilt pathogens.</title>
        <authorList>
            <person name="Klosterman S.J."/>
            <person name="Subbarao K.V."/>
            <person name="Kang S."/>
            <person name="Veronese P."/>
            <person name="Gold S.E."/>
            <person name="Thomma B.P.H.J."/>
            <person name="Chen Z."/>
            <person name="Henrissat B."/>
            <person name="Lee Y.-H."/>
            <person name="Park J."/>
            <person name="Garcia-Pedrajas M.D."/>
            <person name="Barbara D.J."/>
            <person name="Anchieta A."/>
            <person name="de Jonge R."/>
            <person name="Santhanam P."/>
            <person name="Maruthachalam K."/>
            <person name="Atallah Z."/>
            <person name="Amyotte S.G."/>
            <person name="Paz Z."/>
            <person name="Inderbitzin P."/>
            <person name="Hayes R.J."/>
            <person name="Heiman D.I."/>
            <person name="Young S."/>
            <person name="Zeng Q."/>
            <person name="Engels R."/>
            <person name="Galagan J."/>
            <person name="Cuomo C.A."/>
            <person name="Dobinson K.F."/>
            <person name="Ma L.-J."/>
        </authorList>
    </citation>
    <scope>NUCLEOTIDE SEQUENCE [LARGE SCALE GENOMIC DNA]</scope>
    <source>
        <strain evidence="2">VdLs.17 / ATCC MYA-4575 / FGSC 10137</strain>
    </source>
</reference>
<dbReference type="InParanoid" id="G2XJ29"/>
<dbReference type="EMBL" id="DS572726">
    <property type="protein sequence ID" value="EGY20532.1"/>
    <property type="molecule type" value="Genomic_DNA"/>
</dbReference>
<dbReference type="HOGENOM" id="CLU_1983283_0_0_1"/>
<dbReference type="Proteomes" id="UP000001611">
    <property type="component" value="Unassembled WGS sequence"/>
</dbReference>
<evidence type="ECO:0000313" key="2">
    <source>
        <dbReference type="Proteomes" id="UP000001611"/>
    </source>
</evidence>
<dbReference type="KEGG" id="vda:VDAG_10161"/>
<reference evidence="1 2" key="1">
    <citation type="submission" date="2008-03" db="EMBL/GenBank/DDBJ databases">
        <title>The Genome Sequence of Verticillium dahliae VdLs.17.</title>
        <authorList>
            <consortium name="The Broad Institute Genome Sequencing Platform"/>
            <person name="Ma L.-J.J."/>
            <person name="Klosterman S.J."/>
            <person name="Subbarao K."/>
            <person name="Dobinson K."/>
            <person name="Veronese P."/>
            <person name="Kang S."/>
            <person name="Gold S.E."/>
            <person name="Young S."/>
            <person name="Jaffe D."/>
            <person name="Gnerre S."/>
            <person name="Berlin A."/>
            <person name="Heiman D."/>
            <person name="Hepburn T."/>
            <person name="Sykes S."/>
            <person name="Alvarado L."/>
            <person name="Kodira C.D."/>
            <person name="Lander E."/>
            <person name="Galagan J."/>
            <person name="Nusbaum C."/>
            <person name="Birren B."/>
        </authorList>
    </citation>
    <scope>NUCLEOTIDE SEQUENCE [LARGE SCALE GENOMIC DNA]</scope>
    <source>
        <strain evidence="2">VdLs.17 / ATCC MYA-4575 / FGSC 10137</strain>
    </source>
</reference>
<protein>
    <submittedName>
        <fullName evidence="1">Uncharacterized protein</fullName>
    </submittedName>
</protein>
<keyword evidence="2" id="KW-1185">Reference proteome</keyword>
<evidence type="ECO:0000313" key="1">
    <source>
        <dbReference type="EMBL" id="EGY20532.1"/>
    </source>
</evidence>
<name>G2XJ29_VERDV</name>
<sequence>MSNREGAVGLPFSFCGRGAELQKTPLGIEMCAKGENCQAVGTIVYNNPSAFNIKTRSKSLKHRRTGTGNKLVTIEAENNYVPEKLKDPMDLSRHQVPGGICGATRLSLGAKDYEKGQDFFTLLITS</sequence>
<dbReference type="AlphaFoldDB" id="G2XJ29"/>
<organism evidence="1 2">
    <name type="scientific">Verticillium dahliae (strain VdLs.17 / ATCC MYA-4575 / FGSC 10137)</name>
    <name type="common">Verticillium wilt</name>
    <dbReference type="NCBI Taxonomy" id="498257"/>
    <lineage>
        <taxon>Eukaryota</taxon>
        <taxon>Fungi</taxon>
        <taxon>Dikarya</taxon>
        <taxon>Ascomycota</taxon>
        <taxon>Pezizomycotina</taxon>
        <taxon>Sordariomycetes</taxon>
        <taxon>Hypocreomycetidae</taxon>
        <taxon>Glomerellales</taxon>
        <taxon>Plectosphaerellaceae</taxon>
        <taxon>Verticillium</taxon>
    </lineage>
</organism>
<proteinExistence type="predicted"/>
<dbReference type="GeneID" id="20711624"/>
<gene>
    <name evidence="1" type="ORF">VDAG_10161</name>
</gene>